<keyword evidence="13" id="KW-1185">Reference proteome</keyword>
<feature type="compositionally biased region" description="Polar residues" evidence="10">
    <location>
        <begin position="105"/>
        <end position="132"/>
    </location>
</feature>
<evidence type="ECO:0000256" key="11">
    <source>
        <dbReference type="SAM" id="Phobius"/>
    </source>
</evidence>
<accession>B6GXP6</accession>
<dbReference type="BioCyc" id="PCHR:PC12G11670-MONOMER"/>
<sequence>MLPYHSTPPKEGRVPASYPRLKAKTRQKRILLRITRFIFAIVTGWLIISFLLLKSPASDAESVRSTSTLFTDRLWQIWPTDTKTSELPVHDATLQGELDEEPIVENSTGPQENVNSASKDPESPQSSSNNVESAIKDTNPKNPEPDFFNAALDYLLSTIPSELYLREFLRPVIGTGEEKLHELGLRTRAYKKLFEAWENVHIVNQDDRTYVRDDIVPRIRDRFSAPTFPDALHKYEYYRHFLTRFSALLFPWTSPYFADHINLHLSSRHGGRGIVTTAGNSHASFLLATIPSFRLLGCDLPVEVMYLGENDLSKEFRTKLDALPGVATRDLSVMVDDEGWRLNGWAGKPFSILFSSFREVIFIDADSLFFVNPELLFDDPDYVRTGALFFRDRNILPESKKEWLQKILPKPISRSVQESRMWTGESGHVQESGVVVVDKWMHFVALLLGLMIWCMVRTASVHIFPHPFLFANPWSHAGDKETFWLGWELAGDTSYAFHPGGSGVMGVVRTPNNFNSTSQQPESSTGTGNGVISTKEGRKMTHGHEYDITICAPQLLHLDHEKRPLWFNGWLYENKYAESKRTIGSFEMFMEEPSASLDPAAWQLEESNICCLSNSVAKEFTEQETEWLGLLIGMARMIES</sequence>
<dbReference type="VEuPathDB" id="FungiDB:PCH_Pc12g11670"/>
<evidence type="ECO:0000256" key="6">
    <source>
        <dbReference type="ARBA" id="ARBA00022968"/>
    </source>
</evidence>
<dbReference type="InterPro" id="IPR029044">
    <property type="entry name" value="Nucleotide-diphossugar_trans"/>
</dbReference>
<dbReference type="GO" id="GO:0005794">
    <property type="term" value="C:Golgi apparatus"/>
    <property type="evidence" value="ECO:0007669"/>
    <property type="project" value="TreeGrafter"/>
</dbReference>
<dbReference type="GO" id="GO:0006493">
    <property type="term" value="P:protein O-linked glycosylation"/>
    <property type="evidence" value="ECO:0007669"/>
    <property type="project" value="TreeGrafter"/>
</dbReference>
<keyword evidence="4" id="KW-0808">Transferase</keyword>
<dbReference type="InterPro" id="IPR022751">
    <property type="entry name" value="Alpha_mannosyltransferase"/>
</dbReference>
<evidence type="ECO:0000256" key="8">
    <source>
        <dbReference type="ARBA" id="ARBA00023136"/>
    </source>
</evidence>
<evidence type="ECO:0000256" key="9">
    <source>
        <dbReference type="ARBA" id="ARBA00023180"/>
    </source>
</evidence>
<keyword evidence="9" id="KW-0325">Glycoprotein</keyword>
<dbReference type="Pfam" id="PF11051">
    <property type="entry name" value="Mannosyl_trans3"/>
    <property type="match status" value="1"/>
</dbReference>
<dbReference type="CAZy" id="GT71">
    <property type="family name" value="Glycosyltransferase Family 71"/>
</dbReference>
<evidence type="ECO:0000256" key="2">
    <source>
        <dbReference type="ARBA" id="ARBA00009105"/>
    </source>
</evidence>
<gene>
    <name evidence="12" type="ORF">Pc12g11670</name>
    <name evidence="12" type="ORF">PCH_Pc12g11670</name>
</gene>
<keyword evidence="5 11" id="KW-0812">Transmembrane</keyword>
<dbReference type="PANTHER" id="PTHR31392">
    <property type="entry name" value="ALPHA-1,3-MANNOSYLTRANSFERASE MNN1-RELATED"/>
    <property type="match status" value="1"/>
</dbReference>
<keyword evidence="3" id="KW-0328">Glycosyltransferase</keyword>
<dbReference type="GO" id="GO:0016020">
    <property type="term" value="C:membrane"/>
    <property type="evidence" value="ECO:0007669"/>
    <property type="project" value="UniProtKB-SubCell"/>
</dbReference>
<evidence type="ECO:0000256" key="7">
    <source>
        <dbReference type="ARBA" id="ARBA00022989"/>
    </source>
</evidence>
<organism evidence="12 13">
    <name type="scientific">Penicillium rubens (strain ATCC 28089 / DSM 1075 / NRRL 1951 / Wisconsin 54-1255)</name>
    <name type="common">Penicillium chrysogenum</name>
    <dbReference type="NCBI Taxonomy" id="500485"/>
    <lineage>
        <taxon>Eukaryota</taxon>
        <taxon>Fungi</taxon>
        <taxon>Dikarya</taxon>
        <taxon>Ascomycota</taxon>
        <taxon>Pezizomycotina</taxon>
        <taxon>Eurotiomycetes</taxon>
        <taxon>Eurotiomycetidae</taxon>
        <taxon>Eurotiales</taxon>
        <taxon>Aspergillaceae</taxon>
        <taxon>Penicillium</taxon>
        <taxon>Penicillium chrysogenum species complex</taxon>
    </lineage>
</organism>
<evidence type="ECO:0000256" key="3">
    <source>
        <dbReference type="ARBA" id="ARBA00022676"/>
    </source>
</evidence>
<dbReference type="Proteomes" id="UP000000724">
    <property type="component" value="Contig Pc00c12"/>
</dbReference>
<protein>
    <submittedName>
        <fullName evidence="12">Pc12g11670 protein</fullName>
    </submittedName>
</protein>
<name>B6GXP6_PENRW</name>
<dbReference type="EMBL" id="AM920427">
    <property type="protein sequence ID" value="CAP80794.1"/>
    <property type="molecule type" value="Genomic_DNA"/>
</dbReference>
<evidence type="ECO:0000256" key="5">
    <source>
        <dbReference type="ARBA" id="ARBA00022692"/>
    </source>
</evidence>
<dbReference type="OrthoDB" id="430354at2759"/>
<feature type="transmembrane region" description="Helical" evidence="11">
    <location>
        <begin position="30"/>
        <end position="53"/>
    </location>
</feature>
<dbReference type="OMA" id="NGWAGKP"/>
<evidence type="ECO:0000256" key="1">
    <source>
        <dbReference type="ARBA" id="ARBA00004606"/>
    </source>
</evidence>
<proteinExistence type="inferred from homology"/>
<keyword evidence="8 11" id="KW-0472">Membrane</keyword>
<reference evidence="12 13" key="1">
    <citation type="journal article" date="2008" name="Nat. Biotechnol.">
        <title>Genome sequencing and analysis of the filamentous fungus Penicillium chrysogenum.</title>
        <authorList>
            <person name="van den Berg M.A."/>
            <person name="Albang R."/>
            <person name="Albermann K."/>
            <person name="Badger J.H."/>
            <person name="Daran J.-M."/>
            <person name="Driessen A.J.M."/>
            <person name="Garcia-Estrada C."/>
            <person name="Fedorova N.D."/>
            <person name="Harris D.M."/>
            <person name="Heijne W.H.M."/>
            <person name="Joardar V.S."/>
            <person name="Kiel J.A.K.W."/>
            <person name="Kovalchuk A."/>
            <person name="Martin J.F."/>
            <person name="Nierman W.C."/>
            <person name="Nijland J.G."/>
            <person name="Pronk J.T."/>
            <person name="Roubos J.A."/>
            <person name="van der Klei I.J."/>
            <person name="van Peij N.N.M.E."/>
            <person name="Veenhuis M."/>
            <person name="von Doehren H."/>
            <person name="Wagner C."/>
            <person name="Wortman J.R."/>
            <person name="Bovenberg R.A.L."/>
        </authorList>
    </citation>
    <scope>NUCLEOTIDE SEQUENCE [LARGE SCALE GENOMIC DNA]</scope>
    <source>
        <strain evidence="13">ATCC 28089 / DSM 1075 / NRRL 1951 / Wisconsin 54-1255</strain>
    </source>
</reference>
<keyword evidence="7 11" id="KW-1133">Transmembrane helix</keyword>
<evidence type="ECO:0000313" key="12">
    <source>
        <dbReference type="EMBL" id="CAP80794.1"/>
    </source>
</evidence>
<dbReference type="eggNOG" id="ENOG502RZ48">
    <property type="taxonomic scope" value="Eukaryota"/>
</dbReference>
<evidence type="ECO:0000256" key="4">
    <source>
        <dbReference type="ARBA" id="ARBA00022679"/>
    </source>
</evidence>
<comment type="subcellular location">
    <subcellularLocation>
        <location evidence="1">Membrane</location>
        <topology evidence="1">Single-pass type II membrane protein</topology>
    </subcellularLocation>
</comment>
<dbReference type="GO" id="GO:0000033">
    <property type="term" value="F:alpha-1,3-mannosyltransferase activity"/>
    <property type="evidence" value="ECO:0007669"/>
    <property type="project" value="TreeGrafter"/>
</dbReference>
<feature type="region of interest" description="Disordered" evidence="10">
    <location>
        <begin position="95"/>
        <end position="142"/>
    </location>
</feature>
<evidence type="ECO:0000256" key="10">
    <source>
        <dbReference type="SAM" id="MobiDB-lite"/>
    </source>
</evidence>
<dbReference type="AlphaFoldDB" id="B6GXP6"/>
<keyword evidence="6" id="KW-0735">Signal-anchor</keyword>
<comment type="similarity">
    <text evidence="2">Belongs to the MNN1/MNT family.</text>
</comment>
<dbReference type="PANTHER" id="PTHR31392:SF1">
    <property type="entry name" value="ALPHA-1,3-MANNOSYLTRANSFERASE MNN1-RELATED"/>
    <property type="match status" value="1"/>
</dbReference>
<dbReference type="HOGENOM" id="CLU_021103_0_0_1"/>
<dbReference type="SUPFAM" id="SSF53448">
    <property type="entry name" value="Nucleotide-diphospho-sugar transferases"/>
    <property type="match status" value="1"/>
</dbReference>
<evidence type="ECO:0000313" key="13">
    <source>
        <dbReference type="Proteomes" id="UP000000724"/>
    </source>
</evidence>